<comment type="caution">
    <text evidence="2">The sequence shown here is derived from an EMBL/GenBank/DDBJ whole genome shotgun (WGS) entry which is preliminary data.</text>
</comment>
<name>A0AAJ0D129_9HYPO</name>
<evidence type="ECO:0000256" key="1">
    <source>
        <dbReference type="SAM" id="SignalP"/>
    </source>
</evidence>
<organism evidence="2 3">
    <name type="scientific">Conoideocrella luteorostrata</name>
    <dbReference type="NCBI Taxonomy" id="1105319"/>
    <lineage>
        <taxon>Eukaryota</taxon>
        <taxon>Fungi</taxon>
        <taxon>Dikarya</taxon>
        <taxon>Ascomycota</taxon>
        <taxon>Pezizomycotina</taxon>
        <taxon>Sordariomycetes</taxon>
        <taxon>Hypocreomycetidae</taxon>
        <taxon>Hypocreales</taxon>
        <taxon>Clavicipitaceae</taxon>
        <taxon>Conoideocrella</taxon>
    </lineage>
</organism>
<protein>
    <submittedName>
        <fullName evidence="2">Uncharacterized protein</fullName>
    </submittedName>
</protein>
<sequence length="159" mass="17298">MKYLTIAALCASLAMAAPADSQEATADTFFPDRAGYYECYPYYYRTHGSDGNVISNIFNAAACAVDDFVGDGQSYCGGAAPPPAPGSCRPPVDNNSYQYSYTYTYTTNEDGSLNLNIRPDNNARGSCQYVVPHKDPVALQQIISQYGTECARGFRAYQN</sequence>
<gene>
    <name evidence="2" type="ORF">QQS21_000470</name>
</gene>
<dbReference type="AlphaFoldDB" id="A0AAJ0D129"/>
<evidence type="ECO:0000313" key="2">
    <source>
        <dbReference type="EMBL" id="KAK2616647.1"/>
    </source>
</evidence>
<reference evidence="2" key="1">
    <citation type="submission" date="2023-06" db="EMBL/GenBank/DDBJ databases">
        <title>Conoideocrella luteorostrata (Hypocreales: Clavicipitaceae), a potential biocontrol fungus for elongate hemlock scale in United States Christmas tree production areas.</title>
        <authorList>
            <person name="Barrett H."/>
            <person name="Lovett B."/>
            <person name="Macias A.M."/>
            <person name="Stajich J.E."/>
            <person name="Kasson M.T."/>
        </authorList>
    </citation>
    <scope>NUCLEOTIDE SEQUENCE</scope>
    <source>
        <strain evidence="2">ARSEF 14590</strain>
    </source>
</reference>
<feature type="signal peptide" evidence="1">
    <location>
        <begin position="1"/>
        <end position="16"/>
    </location>
</feature>
<proteinExistence type="predicted"/>
<accession>A0AAJ0D129</accession>
<evidence type="ECO:0000313" key="3">
    <source>
        <dbReference type="Proteomes" id="UP001251528"/>
    </source>
</evidence>
<keyword evidence="1" id="KW-0732">Signal</keyword>
<dbReference type="EMBL" id="JASWJB010000004">
    <property type="protein sequence ID" value="KAK2616647.1"/>
    <property type="molecule type" value="Genomic_DNA"/>
</dbReference>
<keyword evidence="3" id="KW-1185">Reference proteome</keyword>
<dbReference type="Proteomes" id="UP001251528">
    <property type="component" value="Unassembled WGS sequence"/>
</dbReference>
<feature type="chain" id="PRO_5042521852" evidence="1">
    <location>
        <begin position="17"/>
        <end position="159"/>
    </location>
</feature>